<reference evidence="3" key="2">
    <citation type="submission" date="2015-01" db="EMBL/GenBank/DDBJ databases">
        <title>Evolutionary Origins and Diversification of the Mycorrhizal Mutualists.</title>
        <authorList>
            <consortium name="DOE Joint Genome Institute"/>
            <consortium name="Mycorrhizal Genomics Consortium"/>
            <person name="Kohler A."/>
            <person name="Kuo A."/>
            <person name="Nagy L.G."/>
            <person name="Floudas D."/>
            <person name="Copeland A."/>
            <person name="Barry K.W."/>
            <person name="Cichocki N."/>
            <person name="Veneault-Fourrey C."/>
            <person name="LaButti K."/>
            <person name="Lindquist E.A."/>
            <person name="Lipzen A."/>
            <person name="Lundell T."/>
            <person name="Morin E."/>
            <person name="Murat C."/>
            <person name="Riley R."/>
            <person name="Ohm R."/>
            <person name="Sun H."/>
            <person name="Tunlid A."/>
            <person name="Henrissat B."/>
            <person name="Grigoriev I.V."/>
            <person name="Hibbett D.S."/>
            <person name="Martin F."/>
        </authorList>
    </citation>
    <scope>NUCLEOTIDE SEQUENCE [LARGE SCALE GENOMIC DNA]</scope>
    <source>
        <strain evidence="3">F 1598</strain>
    </source>
</reference>
<protein>
    <recommendedName>
        <fullName evidence="4">Fungal lipase-like domain-containing protein</fullName>
    </recommendedName>
</protein>
<evidence type="ECO:0000256" key="1">
    <source>
        <dbReference type="SAM" id="SignalP"/>
    </source>
</evidence>
<dbReference type="HOGENOM" id="CLU_485574_0_0_1"/>
<dbReference type="InParanoid" id="A0A0C3BQN6"/>
<evidence type="ECO:0000313" key="2">
    <source>
        <dbReference type="EMBL" id="KIM79587.1"/>
    </source>
</evidence>
<reference evidence="2 3" key="1">
    <citation type="submission" date="2014-04" db="EMBL/GenBank/DDBJ databases">
        <authorList>
            <consortium name="DOE Joint Genome Institute"/>
            <person name="Kuo A."/>
            <person name="Tarkka M."/>
            <person name="Buscot F."/>
            <person name="Kohler A."/>
            <person name="Nagy L.G."/>
            <person name="Floudas D."/>
            <person name="Copeland A."/>
            <person name="Barry K.W."/>
            <person name="Cichocki N."/>
            <person name="Veneault-Fourrey C."/>
            <person name="LaButti K."/>
            <person name="Lindquist E.A."/>
            <person name="Lipzen A."/>
            <person name="Lundell T."/>
            <person name="Morin E."/>
            <person name="Murat C."/>
            <person name="Sun H."/>
            <person name="Tunlid A."/>
            <person name="Henrissat B."/>
            <person name="Grigoriev I.V."/>
            <person name="Hibbett D.S."/>
            <person name="Martin F."/>
            <person name="Nordberg H.P."/>
            <person name="Cantor M.N."/>
            <person name="Hua S.X."/>
        </authorList>
    </citation>
    <scope>NUCLEOTIDE SEQUENCE [LARGE SCALE GENOMIC DNA]</scope>
    <source>
        <strain evidence="2 3">F 1598</strain>
    </source>
</reference>
<organism evidence="2 3">
    <name type="scientific">Piloderma croceum (strain F 1598)</name>
    <dbReference type="NCBI Taxonomy" id="765440"/>
    <lineage>
        <taxon>Eukaryota</taxon>
        <taxon>Fungi</taxon>
        <taxon>Dikarya</taxon>
        <taxon>Basidiomycota</taxon>
        <taxon>Agaricomycotina</taxon>
        <taxon>Agaricomycetes</taxon>
        <taxon>Agaricomycetidae</taxon>
        <taxon>Atheliales</taxon>
        <taxon>Atheliaceae</taxon>
        <taxon>Piloderma</taxon>
    </lineage>
</organism>
<feature type="signal peptide" evidence="1">
    <location>
        <begin position="1"/>
        <end position="20"/>
    </location>
</feature>
<dbReference type="InterPro" id="IPR029058">
    <property type="entry name" value="AB_hydrolase_fold"/>
</dbReference>
<dbReference type="Proteomes" id="UP000054166">
    <property type="component" value="Unassembled WGS sequence"/>
</dbReference>
<gene>
    <name evidence="2" type="ORF">PILCRDRAFT_10100</name>
</gene>
<dbReference type="SUPFAM" id="SSF53474">
    <property type="entry name" value="alpha/beta-Hydrolases"/>
    <property type="match status" value="1"/>
</dbReference>
<evidence type="ECO:0000313" key="3">
    <source>
        <dbReference type="Proteomes" id="UP000054166"/>
    </source>
</evidence>
<sequence>MRTFGLLLVILGLYAAKATAKTRTFGKRADTIFLPGGNFPSGTKRTETQWTSTSPDTDVITSVISVLIPLPSDFPSHSVECDYLSYLRYRHVQGPSNSAQADRILSVMPGTLAGASSFDQLARNIVLDAKTRYQLNVEVWALDRRSNCLDDQTGVLAALHSKDLTQAIGYYYNGSTINGRTFKGYLNNSDIAFVGKMGMEQTVKDWYDLVISEIPDATYRATKHYIGGHSLGGTIAAFFAMNDADGDASTTSDAGYNQAAGFIAFDTTITPSMGGANSSNENPLTSIFSSIIDTLFVLEYDALDQQYQSGTASRTMCSSPVLLNAEVFTVLSALGASTVLDPTGPAPFHILPKNFNINASFQIFNSKTYTDFFTFTPSAFSFNYTNQAALGSLLSDTTNFISILQLSIGFFKGSPVVEKSFPYLFTYELASNPSVKQILSSIGDTRALAIPDSTEVPYGWLNYNEIAADGSNIARDNAGQPFTNASSEVTDINELALALSTPPLDFAEKYYPTKLTTDLGYITNGTTTTVVPSALHSDGYTKRPILTFFTGEGPIISQALPYMTPGTYTVLPGYNHLDCILAARKQNNGQPEVVTTKTTDFISKLGSGALP</sequence>
<dbReference type="OrthoDB" id="3334651at2759"/>
<proteinExistence type="predicted"/>
<feature type="chain" id="PRO_5002175774" description="Fungal lipase-like domain-containing protein" evidence="1">
    <location>
        <begin position="21"/>
        <end position="611"/>
    </location>
</feature>
<keyword evidence="3" id="KW-1185">Reference proteome</keyword>
<keyword evidence="1" id="KW-0732">Signal</keyword>
<name>A0A0C3BQN6_PILCF</name>
<evidence type="ECO:0008006" key="4">
    <source>
        <dbReference type="Google" id="ProtNLM"/>
    </source>
</evidence>
<dbReference type="EMBL" id="KN833008">
    <property type="protein sequence ID" value="KIM79587.1"/>
    <property type="molecule type" value="Genomic_DNA"/>
</dbReference>
<dbReference type="AlphaFoldDB" id="A0A0C3BQN6"/>
<accession>A0A0C3BQN6</accession>